<evidence type="ECO:0000313" key="2">
    <source>
        <dbReference type="Proteomes" id="UP001474421"/>
    </source>
</evidence>
<proteinExistence type="predicted"/>
<feature type="non-terminal residue" evidence="1">
    <location>
        <position position="1"/>
    </location>
</feature>
<protein>
    <submittedName>
        <fullName evidence="1">Uncharacterized protein</fullName>
    </submittedName>
</protein>
<dbReference type="EMBL" id="JAOTOJ010000009">
    <property type="protein sequence ID" value="KAK9395709.1"/>
    <property type="molecule type" value="Genomic_DNA"/>
</dbReference>
<comment type="caution">
    <text evidence="1">The sequence shown here is derived from an EMBL/GenBank/DDBJ whole genome shotgun (WGS) entry which is preliminary data.</text>
</comment>
<reference evidence="1 2" key="1">
    <citation type="journal article" date="2024" name="Proc. Natl. Acad. Sci. U.S.A.">
        <title>The genetic regulatory architecture and epigenomic basis for age-related changes in rattlesnake venom.</title>
        <authorList>
            <person name="Hogan M.P."/>
            <person name="Holding M.L."/>
            <person name="Nystrom G.S."/>
            <person name="Colston T.J."/>
            <person name="Bartlett D.A."/>
            <person name="Mason A.J."/>
            <person name="Ellsworth S.A."/>
            <person name="Rautsaw R.M."/>
            <person name="Lawrence K.C."/>
            <person name="Strickland J.L."/>
            <person name="He B."/>
            <person name="Fraser P."/>
            <person name="Margres M.J."/>
            <person name="Gilbert D.M."/>
            <person name="Gibbs H.L."/>
            <person name="Parkinson C.L."/>
            <person name="Rokyta D.R."/>
        </authorList>
    </citation>
    <scope>NUCLEOTIDE SEQUENCE [LARGE SCALE GENOMIC DNA]</scope>
    <source>
        <strain evidence="1">DRR0105</strain>
    </source>
</reference>
<dbReference type="Proteomes" id="UP001474421">
    <property type="component" value="Unassembled WGS sequence"/>
</dbReference>
<accession>A0AAW1B1D6</accession>
<gene>
    <name evidence="1" type="ORF">NXF25_019070</name>
</gene>
<sequence>SRLPQYNSIRDEIVNSIIPSNEIAAPAITRAQGKIEPKVTDNLAQTLRVALTRDDWFTHHKTDLTLHDGLAWIGSKLYVPTS</sequence>
<name>A0AAW1B1D6_CROAD</name>
<keyword evidence="2" id="KW-1185">Reference proteome</keyword>
<organism evidence="1 2">
    <name type="scientific">Crotalus adamanteus</name>
    <name type="common">Eastern diamondback rattlesnake</name>
    <dbReference type="NCBI Taxonomy" id="8729"/>
    <lineage>
        <taxon>Eukaryota</taxon>
        <taxon>Metazoa</taxon>
        <taxon>Chordata</taxon>
        <taxon>Craniata</taxon>
        <taxon>Vertebrata</taxon>
        <taxon>Euteleostomi</taxon>
        <taxon>Lepidosauria</taxon>
        <taxon>Squamata</taxon>
        <taxon>Bifurcata</taxon>
        <taxon>Unidentata</taxon>
        <taxon>Episquamata</taxon>
        <taxon>Toxicofera</taxon>
        <taxon>Serpentes</taxon>
        <taxon>Colubroidea</taxon>
        <taxon>Viperidae</taxon>
        <taxon>Crotalinae</taxon>
        <taxon>Crotalus</taxon>
    </lineage>
</organism>
<dbReference type="AlphaFoldDB" id="A0AAW1B1D6"/>
<evidence type="ECO:0000313" key="1">
    <source>
        <dbReference type="EMBL" id="KAK9395709.1"/>
    </source>
</evidence>